<evidence type="ECO:0000313" key="6">
    <source>
        <dbReference type="EMBL" id="SDM43692.1"/>
    </source>
</evidence>
<dbReference type="PANTHER" id="PTHR43289">
    <property type="entry name" value="MITOGEN-ACTIVATED PROTEIN KINASE KINASE KINASE 20-RELATED"/>
    <property type="match status" value="1"/>
</dbReference>
<dbReference type="STRING" id="211114.SAMN04489726_1613"/>
<keyword evidence="6" id="KW-0723">Serine/threonine-protein kinase</keyword>
<dbReference type="PANTHER" id="PTHR43289:SF34">
    <property type="entry name" value="SERINE_THREONINE-PROTEIN KINASE YBDM-RELATED"/>
    <property type="match status" value="1"/>
</dbReference>
<dbReference type="GO" id="GO:0005524">
    <property type="term" value="F:ATP binding"/>
    <property type="evidence" value="ECO:0007669"/>
    <property type="project" value="UniProtKB-KW"/>
</dbReference>
<keyword evidence="3 6" id="KW-0418">Kinase</keyword>
<dbReference type="eggNOG" id="COG0515">
    <property type="taxonomic scope" value="Bacteria"/>
</dbReference>
<evidence type="ECO:0000313" key="7">
    <source>
        <dbReference type="Proteomes" id="UP000183376"/>
    </source>
</evidence>
<protein>
    <submittedName>
        <fullName evidence="6">Serine/threonine protein kinase</fullName>
    </submittedName>
</protein>
<dbReference type="AlphaFoldDB" id="A0A1G9T7U0"/>
<evidence type="ECO:0000256" key="2">
    <source>
        <dbReference type="ARBA" id="ARBA00022741"/>
    </source>
</evidence>
<dbReference type="InterPro" id="IPR011009">
    <property type="entry name" value="Kinase-like_dom_sf"/>
</dbReference>
<keyword evidence="2" id="KW-0547">Nucleotide-binding</keyword>
<dbReference type="SMART" id="SM00220">
    <property type="entry name" value="S_TKc"/>
    <property type="match status" value="1"/>
</dbReference>
<dbReference type="InterPro" id="IPR000719">
    <property type="entry name" value="Prot_kinase_dom"/>
</dbReference>
<dbReference type="RefSeq" id="WP_030433001.1">
    <property type="nucleotide sequence ID" value="NZ_JOEF01000035.1"/>
</dbReference>
<dbReference type="GO" id="GO:0004674">
    <property type="term" value="F:protein serine/threonine kinase activity"/>
    <property type="evidence" value="ECO:0007669"/>
    <property type="project" value="UniProtKB-KW"/>
</dbReference>
<evidence type="ECO:0000256" key="3">
    <source>
        <dbReference type="ARBA" id="ARBA00022777"/>
    </source>
</evidence>
<dbReference type="PROSITE" id="PS50011">
    <property type="entry name" value="PROTEIN_KINASE_DOM"/>
    <property type="match status" value="1"/>
</dbReference>
<feature type="domain" description="Protein kinase" evidence="5">
    <location>
        <begin position="12"/>
        <end position="253"/>
    </location>
</feature>
<keyword evidence="1" id="KW-0808">Transferase</keyword>
<evidence type="ECO:0000256" key="4">
    <source>
        <dbReference type="ARBA" id="ARBA00022840"/>
    </source>
</evidence>
<reference evidence="6 7" key="1">
    <citation type="submission" date="2016-10" db="EMBL/GenBank/DDBJ databases">
        <authorList>
            <person name="de Groot N.N."/>
        </authorList>
    </citation>
    <scope>NUCLEOTIDE SEQUENCE [LARGE SCALE GENOMIC DNA]</scope>
    <source>
        <strain evidence="6 7">DSM 44149</strain>
    </source>
</reference>
<name>A0A1G9T7U0_ALLAB</name>
<keyword evidence="7" id="KW-1185">Reference proteome</keyword>
<sequence length="621" mass="63901">MSDTDGALPTGFEVVELIDEDPVATTYLVRGPRRDAVLTVARSRVADEERAECLRWADALTIAAASPNIADVISAGLTHDGRPHLVCATGETLSARICDSRALSLWTAQAYGVGIADALAAAHAAGLSHGAVQPGTVLVIDDGAVLAGFGTTAPGLTAPGVVDVYTAPEHIAAVSAGRVEASEAGDIYSLGVTLYVVLGGTVPWQDAPMDLALRSEQLPGLPDVSVELLDLLRAAVSVDDAARPTAEQLRDWLIGLDLAEVDRARPVAPSLLGGRGSARVGKRSAVLITAISGTLGVVGGVTSAGGTGTSAGAVTTATTGGRAVTKVVVVSVVVAAVGVGGGYVGKQIYDDATCDNVVADKQSAQVLSDGADLVDQAGYEFTLRLGERITTSGAADPSAKEVRFSLPANEEGRLVGGKFYAGRADKWAEVDPASDKGKLLAAAAAPIEAVKAVLPRVATINRNGCDFDGTLTREGKQPIPFTASVEKDRGRLVSFASGEVEARFSNFEVPVDVPAPSVAPKTVQGIWEQKREGGYVNRLLVNNSFVRIVPISPSGGDDVASGCIKQGQTDPAVPSLQVTLECPPDLSPGRLAAVTIRVVGDREVVVDGVRTLSGTYALVQR</sequence>
<evidence type="ECO:0000259" key="5">
    <source>
        <dbReference type="PROSITE" id="PS50011"/>
    </source>
</evidence>
<dbReference type="SUPFAM" id="SSF56112">
    <property type="entry name" value="Protein kinase-like (PK-like)"/>
    <property type="match status" value="1"/>
</dbReference>
<dbReference type="OrthoDB" id="5181506at2"/>
<dbReference type="Proteomes" id="UP000183376">
    <property type="component" value="Chromosome I"/>
</dbReference>
<keyword evidence="4" id="KW-0067">ATP-binding</keyword>
<gene>
    <name evidence="6" type="ORF">SAMN04489726_1613</name>
</gene>
<proteinExistence type="predicted"/>
<dbReference type="EMBL" id="LT629701">
    <property type="protein sequence ID" value="SDM43692.1"/>
    <property type="molecule type" value="Genomic_DNA"/>
</dbReference>
<dbReference type="Gene3D" id="1.10.510.10">
    <property type="entry name" value="Transferase(Phosphotransferase) domain 1"/>
    <property type="match status" value="1"/>
</dbReference>
<evidence type="ECO:0000256" key="1">
    <source>
        <dbReference type="ARBA" id="ARBA00022679"/>
    </source>
</evidence>
<dbReference type="Pfam" id="PF00069">
    <property type="entry name" value="Pkinase"/>
    <property type="match status" value="1"/>
</dbReference>
<accession>A0A1G9T7U0</accession>
<organism evidence="6 7">
    <name type="scientific">Allokutzneria albata</name>
    <name type="common">Kibdelosporangium albatum</name>
    <dbReference type="NCBI Taxonomy" id="211114"/>
    <lineage>
        <taxon>Bacteria</taxon>
        <taxon>Bacillati</taxon>
        <taxon>Actinomycetota</taxon>
        <taxon>Actinomycetes</taxon>
        <taxon>Pseudonocardiales</taxon>
        <taxon>Pseudonocardiaceae</taxon>
        <taxon>Allokutzneria</taxon>
    </lineage>
</organism>